<organism evidence="2 3">
    <name type="scientific">Acacia crassicarpa</name>
    <name type="common">northern wattle</name>
    <dbReference type="NCBI Taxonomy" id="499986"/>
    <lineage>
        <taxon>Eukaryota</taxon>
        <taxon>Viridiplantae</taxon>
        <taxon>Streptophyta</taxon>
        <taxon>Embryophyta</taxon>
        <taxon>Tracheophyta</taxon>
        <taxon>Spermatophyta</taxon>
        <taxon>Magnoliopsida</taxon>
        <taxon>eudicotyledons</taxon>
        <taxon>Gunneridae</taxon>
        <taxon>Pentapetalae</taxon>
        <taxon>rosids</taxon>
        <taxon>fabids</taxon>
        <taxon>Fabales</taxon>
        <taxon>Fabaceae</taxon>
        <taxon>Caesalpinioideae</taxon>
        <taxon>mimosoid clade</taxon>
        <taxon>Acacieae</taxon>
        <taxon>Acacia</taxon>
    </lineage>
</organism>
<evidence type="ECO:0000313" key="2">
    <source>
        <dbReference type="EMBL" id="KAK4277607.1"/>
    </source>
</evidence>
<keyword evidence="3" id="KW-1185">Reference proteome</keyword>
<dbReference type="Proteomes" id="UP001293593">
    <property type="component" value="Unassembled WGS sequence"/>
</dbReference>
<proteinExistence type="predicted"/>
<reference evidence="2" key="1">
    <citation type="submission" date="2023-10" db="EMBL/GenBank/DDBJ databases">
        <title>Chromosome-level genome of the transformable northern wattle, Acacia crassicarpa.</title>
        <authorList>
            <person name="Massaro I."/>
            <person name="Sinha N.R."/>
            <person name="Poethig S."/>
            <person name="Leichty A.R."/>
        </authorList>
    </citation>
    <scope>NUCLEOTIDE SEQUENCE</scope>
    <source>
        <strain evidence="2">Acra3RX</strain>
        <tissue evidence="2">Leaf</tissue>
    </source>
</reference>
<comment type="caution">
    <text evidence="2">The sequence shown here is derived from an EMBL/GenBank/DDBJ whole genome shotgun (WGS) entry which is preliminary data.</text>
</comment>
<dbReference type="EMBL" id="JAWXYG010000003">
    <property type="protein sequence ID" value="KAK4277607.1"/>
    <property type="molecule type" value="Genomic_DNA"/>
</dbReference>
<accession>A0AAE1K044</accession>
<protein>
    <submittedName>
        <fullName evidence="2">Uncharacterized protein</fullName>
    </submittedName>
</protein>
<name>A0AAE1K044_9FABA</name>
<feature type="region of interest" description="Disordered" evidence="1">
    <location>
        <begin position="1"/>
        <end position="33"/>
    </location>
</feature>
<sequence>MRPSLSLSPHPSGETKIKSCPFSRRNQSGKAKETEAVGFRVSLSGISGRILRRGGRRIIRRKRRRRWRQQQLQYHFLRRRLSSILVNDRTGDVVYLDGGLHGLGRGGSGGCDFLWCQ</sequence>
<gene>
    <name evidence="2" type="ORF">QN277_015580</name>
</gene>
<evidence type="ECO:0000313" key="3">
    <source>
        <dbReference type="Proteomes" id="UP001293593"/>
    </source>
</evidence>
<dbReference type="AlphaFoldDB" id="A0AAE1K044"/>
<evidence type="ECO:0000256" key="1">
    <source>
        <dbReference type="SAM" id="MobiDB-lite"/>
    </source>
</evidence>